<dbReference type="EMBL" id="CP061801">
    <property type="protein sequence ID" value="QPK00690.1"/>
    <property type="molecule type" value="Genomic_DNA"/>
</dbReference>
<dbReference type="PANTHER" id="PTHR10887:SF530">
    <property type="entry name" value="SUPERFAMILY I DNA HELICASES"/>
    <property type="match status" value="1"/>
</dbReference>
<evidence type="ECO:0000259" key="4">
    <source>
        <dbReference type="Pfam" id="PF18741"/>
    </source>
</evidence>
<dbReference type="InterPro" id="IPR041677">
    <property type="entry name" value="DNA2/NAM7_AAA_11"/>
</dbReference>
<dbReference type="Gene3D" id="3.40.50.300">
    <property type="entry name" value="P-loop containing nucleotide triphosphate hydrolases"/>
    <property type="match status" value="2"/>
</dbReference>
<dbReference type="AlphaFoldDB" id="A0A7T0DWE2"/>
<dbReference type="Pfam" id="PF13087">
    <property type="entry name" value="AAA_12"/>
    <property type="match status" value="1"/>
</dbReference>
<dbReference type="Gene3D" id="3.40.960.10">
    <property type="entry name" value="VSR Endonuclease"/>
    <property type="match status" value="1"/>
</dbReference>
<sequence>MFAPSLGTESRYHSSQEIKNLIELSLRVADAPDASPQAFIASVWEHGVEQAMELVNSITTLNSLRQKIDPYVSEAVWDTELTQIRHNLAIHTGVFKFLNSEWRRSRALAQSLIRDSNQPIQQQIELLDNIIQAQTLRKNISRSSEFGNSAFGPHWRGENSDSHALKALVEWMATLKDVGSEARLLASQLSDRETLRHLSQKLELLLDRTSIELKQLWKSFGTSSESWFDNNYSIKRVPLSFIEALAQKLDRIDSTSHQVIKDPTDQPGERLVLVKKIIALQYQKKVIESQSELGDVAFGSKWLSSQSDWQSLNRDYSWMAKHGDLRFICATINDRNELLNTTKQLSSTSFSIIDELDDLAKELESTSDLLFYSDNQHIRIDSVLSKLTSWIENAEQLSKWVAWQHRRNQANEQGLSAVVERLEDGRLSLPICYSSVEYTYYESLFSLMAKQTPSLSRFDGELHTRQVSYFAEMDLRRIKSSSIEVARAHHRRIPSKIGAAGPVGVLRAEMARKRGHMPIRQLMLKAGPAIQALKPVMMMSPLSVAQFLIPGKQTFDLLVMDEASQIQPVDAIGAIARCQQVVVVGDERQLPPTSFFSRMTEASNDDDDDDTTQVADIESILGLFVARGLPQRMLRWHYRSRHQSLIAVSNSQFYENKLFIVPSPYTEEAGMGLRFHYVEDGVFESGAGNANPIEAKRIATSILEHIQQNPELSLGVATFSVSQRKAIQDELELLRRLNPQYEEFFNAHPGEPFFIKNLENIQGDERDVIMISVGYARNKQGYLAMRFGPLGSQGGERRLNVLISRAKRRCEVFASITDEDIDIERAKGVGVLAFKLFLQYARTGRLSMSAPSGRPMDSVFEEQVASALQTRGYQVHPQVGIAGFFIDLAIADPELPGRYLLGIECDGSAYHSSRSARERDRLRQAVLEDHGWIIHRIWSTDWFQRPDEQLQRVINAIENAKTELNNRAEHKTGNSRAVPIEIVTVEREDVIEVGLDRKDPANDQSINYEESQPEANFAYPLHETPTGILADMVEKIVFIESPVHLSEIITRLRTAWGLQRAGARIENVVSQAAQIACKKGKIYEENGFFFQKEALIQLRNRQNVLSAGLRKPEMIAPKEIAAGAVDIIRDSLGATEDEIITAVSRMLGFKSTSSVLRRVISEVIEQQIKDKQFKQSDGLIVIEESEDIQNAV</sequence>
<evidence type="ECO:0000259" key="2">
    <source>
        <dbReference type="Pfam" id="PF13086"/>
    </source>
</evidence>
<dbReference type="Pfam" id="PF11784">
    <property type="entry name" value="DUF3320"/>
    <property type="match status" value="1"/>
</dbReference>
<dbReference type="SUPFAM" id="SSF52540">
    <property type="entry name" value="P-loop containing nucleoside triphosphate hydrolases"/>
    <property type="match status" value="1"/>
</dbReference>
<accession>A0A7T0DWE2</accession>
<dbReference type="InterPro" id="IPR027417">
    <property type="entry name" value="P-loop_NTPase"/>
</dbReference>
<feature type="domain" description="Restriction endonuclease type II-like" evidence="4">
    <location>
        <begin position="860"/>
        <end position="957"/>
    </location>
</feature>
<dbReference type="Pfam" id="PF18741">
    <property type="entry name" value="MTES_1575"/>
    <property type="match status" value="1"/>
</dbReference>
<dbReference type="InterPro" id="IPR041679">
    <property type="entry name" value="DNA2/NAM7-like_C"/>
</dbReference>
<gene>
    <name evidence="5" type="ORF">IDM36_00545</name>
</gene>
<dbReference type="FunFam" id="3.40.960.10:FF:000002">
    <property type="entry name" value="DNA helicase related protein"/>
    <property type="match status" value="1"/>
</dbReference>
<dbReference type="InterPro" id="IPR047187">
    <property type="entry name" value="SF1_C_Upf1"/>
</dbReference>
<evidence type="ECO:0000313" key="5">
    <source>
        <dbReference type="EMBL" id="QPK00690.1"/>
    </source>
</evidence>
<dbReference type="InterPro" id="IPR011335">
    <property type="entry name" value="Restrct_endonuc-II-like"/>
</dbReference>
<evidence type="ECO:0000259" key="1">
    <source>
        <dbReference type="Pfam" id="PF11784"/>
    </source>
</evidence>
<dbReference type="InterPro" id="IPR021754">
    <property type="entry name" value="DUF3320"/>
</dbReference>
<dbReference type="InterPro" id="IPR049468">
    <property type="entry name" value="Restrct_endonuc-II-like_dom"/>
</dbReference>
<dbReference type="CDD" id="cd18808">
    <property type="entry name" value="SF1_C_Upf1"/>
    <property type="match status" value="1"/>
</dbReference>
<feature type="domain" description="DNA2/NAM7 helicase helicase" evidence="2">
    <location>
        <begin position="554"/>
        <end position="594"/>
    </location>
</feature>
<proteinExistence type="predicted"/>
<dbReference type="InterPro" id="IPR045055">
    <property type="entry name" value="DNA2/NAM7-like"/>
</dbReference>
<dbReference type="FunFam" id="3.40.50.300:FF:002063">
    <property type="entry name" value="DNA helicase related protein"/>
    <property type="match status" value="1"/>
</dbReference>
<feature type="domain" description="DNA2/NAM7 helicase-like C-terminal" evidence="3">
    <location>
        <begin position="628"/>
        <end position="814"/>
    </location>
</feature>
<name>A0A7T0DWE2_9ENTR</name>
<dbReference type="Pfam" id="PF13086">
    <property type="entry name" value="AAA_11"/>
    <property type="match status" value="1"/>
</dbReference>
<dbReference type="SUPFAM" id="SSF52980">
    <property type="entry name" value="Restriction endonuclease-like"/>
    <property type="match status" value="1"/>
</dbReference>
<protein>
    <submittedName>
        <fullName evidence="5">DUF3320 domain-containing protein</fullName>
    </submittedName>
</protein>
<organism evidence="5">
    <name type="scientific">Enterobacter mori</name>
    <dbReference type="NCBI Taxonomy" id="539813"/>
    <lineage>
        <taxon>Bacteria</taxon>
        <taxon>Pseudomonadati</taxon>
        <taxon>Pseudomonadota</taxon>
        <taxon>Gammaproteobacteria</taxon>
        <taxon>Enterobacterales</taxon>
        <taxon>Enterobacteriaceae</taxon>
        <taxon>Enterobacter</taxon>
    </lineage>
</organism>
<dbReference type="GO" id="GO:0004386">
    <property type="term" value="F:helicase activity"/>
    <property type="evidence" value="ECO:0007669"/>
    <property type="project" value="InterPro"/>
</dbReference>
<evidence type="ECO:0000259" key="3">
    <source>
        <dbReference type="Pfam" id="PF13087"/>
    </source>
</evidence>
<reference evidence="5" key="1">
    <citation type="submission" date="2020-09" db="EMBL/GenBank/DDBJ databases">
        <title>First Report of a novel Colistin-Resistant species of Enterobacter cloacae complex Producing MCR-5 isolated from hospital sewage water.</title>
        <authorList>
            <person name="Zhou K."/>
        </authorList>
    </citation>
    <scope>NUCLEOTIDE SEQUENCE [LARGE SCALE GENOMIC DNA]</scope>
    <source>
        <strain evidence="5">HSW1412</strain>
    </source>
</reference>
<dbReference type="PANTHER" id="PTHR10887">
    <property type="entry name" value="DNA2/NAM7 HELICASE FAMILY"/>
    <property type="match status" value="1"/>
</dbReference>
<feature type="domain" description="DUF3320" evidence="1">
    <location>
        <begin position="1021"/>
        <end position="1066"/>
    </location>
</feature>